<evidence type="ECO:0000259" key="2">
    <source>
        <dbReference type="Pfam" id="PF05651"/>
    </source>
</evidence>
<feature type="domain" description="Putative sugar diacid recognition" evidence="2">
    <location>
        <begin position="6"/>
        <end position="137"/>
    </location>
</feature>
<dbReference type="InterPro" id="IPR008599">
    <property type="entry name" value="Diacid_rec"/>
</dbReference>
<organism evidence="5 6">
    <name type="scientific">Gilliamella bombicola</name>
    <dbReference type="NCBI Taxonomy" id="1798182"/>
    <lineage>
        <taxon>Bacteria</taxon>
        <taxon>Pseudomonadati</taxon>
        <taxon>Pseudomonadota</taxon>
        <taxon>Gammaproteobacteria</taxon>
        <taxon>Orbales</taxon>
        <taxon>Orbaceae</taxon>
        <taxon>Gilliamella</taxon>
    </lineage>
</organism>
<dbReference type="STRING" id="1798182.GA0061081_10263"/>
<dbReference type="InterPro" id="IPR042070">
    <property type="entry name" value="PucR_C-HTH_sf"/>
</dbReference>
<dbReference type="RefSeq" id="WP_091346741.1">
    <property type="nucleotide sequence ID" value="NZ_FMAQ01000002.1"/>
</dbReference>
<dbReference type="AlphaFoldDB" id="A0A1C3ZRW6"/>
<dbReference type="OrthoDB" id="9792148at2"/>
<evidence type="ECO:0000313" key="6">
    <source>
        <dbReference type="Proteomes" id="UP000199670"/>
    </source>
</evidence>
<dbReference type="PANTHER" id="PTHR33744:SF15">
    <property type="entry name" value="CARBOHYDRATE DIACID REGULATOR"/>
    <property type="match status" value="1"/>
</dbReference>
<evidence type="ECO:0000259" key="3">
    <source>
        <dbReference type="Pfam" id="PF13556"/>
    </source>
</evidence>
<gene>
    <name evidence="5" type="ORF">GA0061081_10263</name>
</gene>
<dbReference type="Pfam" id="PF05651">
    <property type="entry name" value="Diacid_rec"/>
    <property type="match status" value="1"/>
</dbReference>
<proteinExistence type="inferred from homology"/>
<sequence length="384" mass="43491">MKSVSITPKLAQYIVDRTMKIINCNVNVMNSSGEIIGSGDIERIGELHEGAMLAISQKRVVTIDNPTAKKLKGVKPGVNFPLKLKDEIVGVIGVTGEPTEITQFAKLVCMSAEMMMEQELLLKQLSQDNRLKEEFILSIIQSDNEVSDLYEWSRKLNINISLPLVAVIIEIDSGQLGIQTAMSELQHIQNELQIITKSKLVAIKSLTEIVMLIPALNKFNRWDLAEHKGNLEKLVSYIKTSCQILVKISLGNYFQQGIDMIARSYQTAKTAMLVGKKRMPHCRHFYYQELILPVLLDSLNHDWQAEELLSPLKRLNSSDHSGILQKTLITWFNHNLHNNKTADALFIHRNTLEYRLNSIAKITGLNLSKFDDRVLLYIALQLDK</sequence>
<dbReference type="Pfam" id="PF13556">
    <property type="entry name" value="HTH_30"/>
    <property type="match status" value="1"/>
</dbReference>
<dbReference type="EMBL" id="FMAQ01000002">
    <property type="protein sequence ID" value="SCB84992.1"/>
    <property type="molecule type" value="Genomic_DNA"/>
</dbReference>
<accession>A0A1C3ZRW6</accession>
<dbReference type="Pfam" id="PF17853">
    <property type="entry name" value="GGDEF_2"/>
    <property type="match status" value="1"/>
</dbReference>
<dbReference type="InterPro" id="IPR025736">
    <property type="entry name" value="PucR_C-HTH_dom"/>
</dbReference>
<feature type="domain" description="PucR C-terminal helix-turn-helix" evidence="3">
    <location>
        <begin position="324"/>
        <end position="381"/>
    </location>
</feature>
<dbReference type="Gene3D" id="1.10.10.2840">
    <property type="entry name" value="PucR C-terminal helix-turn-helix domain"/>
    <property type="match status" value="1"/>
</dbReference>
<name>A0A1C3ZRW6_9GAMM</name>
<protein>
    <submittedName>
        <fullName evidence="5">Carbohydrate diacid regulator</fullName>
    </submittedName>
</protein>
<evidence type="ECO:0000313" key="5">
    <source>
        <dbReference type="EMBL" id="SCB84992.1"/>
    </source>
</evidence>
<keyword evidence="6" id="KW-1185">Reference proteome</keyword>
<reference evidence="6" key="1">
    <citation type="submission" date="2016-08" db="EMBL/GenBank/DDBJ databases">
        <authorList>
            <person name="Varghese N."/>
            <person name="Submissions Spin"/>
        </authorList>
    </citation>
    <scope>NUCLEOTIDE SEQUENCE [LARGE SCALE GENOMIC DNA]</scope>
    <source>
        <strain evidence="6">R-53248</strain>
    </source>
</reference>
<dbReference type="InterPro" id="IPR041522">
    <property type="entry name" value="CdaR_GGDEF"/>
</dbReference>
<dbReference type="Proteomes" id="UP000199670">
    <property type="component" value="Unassembled WGS sequence"/>
</dbReference>
<feature type="domain" description="CdaR GGDEF-like" evidence="4">
    <location>
        <begin position="146"/>
        <end position="272"/>
    </location>
</feature>
<evidence type="ECO:0000256" key="1">
    <source>
        <dbReference type="ARBA" id="ARBA00006754"/>
    </source>
</evidence>
<dbReference type="PANTHER" id="PTHR33744">
    <property type="entry name" value="CARBOHYDRATE DIACID REGULATOR"/>
    <property type="match status" value="1"/>
</dbReference>
<dbReference type="InterPro" id="IPR051448">
    <property type="entry name" value="CdaR-like_regulators"/>
</dbReference>
<evidence type="ECO:0000259" key="4">
    <source>
        <dbReference type="Pfam" id="PF17853"/>
    </source>
</evidence>
<comment type="similarity">
    <text evidence="1">Belongs to the CdaR family.</text>
</comment>